<evidence type="ECO:0000313" key="7">
    <source>
        <dbReference type="RefSeq" id="XP_033461545.1"/>
    </source>
</evidence>
<feature type="transmembrane region" description="Helical" evidence="4">
    <location>
        <begin position="14"/>
        <end position="34"/>
    </location>
</feature>
<protein>
    <submittedName>
        <fullName evidence="7">Alpha/beta-hydrolase</fullName>
    </submittedName>
</protein>
<organism evidence="7">
    <name type="scientific">Dissoconium aciculare CBS 342.82</name>
    <dbReference type="NCBI Taxonomy" id="1314786"/>
    <lineage>
        <taxon>Eukaryota</taxon>
        <taxon>Fungi</taxon>
        <taxon>Dikarya</taxon>
        <taxon>Ascomycota</taxon>
        <taxon>Pezizomycotina</taxon>
        <taxon>Dothideomycetes</taxon>
        <taxon>Dothideomycetidae</taxon>
        <taxon>Mycosphaerellales</taxon>
        <taxon>Dissoconiaceae</taxon>
        <taxon>Dissoconium</taxon>
    </lineage>
</organism>
<dbReference type="AlphaFoldDB" id="A0A6J3MA47"/>
<reference evidence="7" key="2">
    <citation type="submission" date="2020-04" db="EMBL/GenBank/DDBJ databases">
        <authorList>
            <consortium name="NCBI Genome Project"/>
        </authorList>
    </citation>
    <scope>NUCLEOTIDE SEQUENCE</scope>
    <source>
        <strain evidence="7">CBS 342.82</strain>
    </source>
</reference>
<dbReference type="RefSeq" id="XP_033461545.1">
    <property type="nucleotide sequence ID" value="XM_033604525.1"/>
</dbReference>
<evidence type="ECO:0000256" key="3">
    <source>
        <dbReference type="PROSITE-ProRule" id="PRU10038"/>
    </source>
</evidence>
<accession>A0A6J3MA47</accession>
<keyword evidence="4" id="KW-0812">Transmembrane</keyword>
<dbReference type="PROSITE" id="PS01174">
    <property type="entry name" value="LIPASE_GDXG_SER"/>
    <property type="match status" value="1"/>
</dbReference>
<dbReference type="InterPro" id="IPR033140">
    <property type="entry name" value="Lipase_GDXG_put_SER_AS"/>
</dbReference>
<evidence type="ECO:0000256" key="1">
    <source>
        <dbReference type="ARBA" id="ARBA00010515"/>
    </source>
</evidence>
<keyword evidence="4" id="KW-0472">Membrane</keyword>
<dbReference type="GO" id="GO:0016787">
    <property type="term" value="F:hydrolase activity"/>
    <property type="evidence" value="ECO:0007669"/>
    <property type="project" value="UniProtKB-KW"/>
</dbReference>
<proteinExistence type="inferred from homology"/>
<reference evidence="7" key="3">
    <citation type="submission" date="2025-08" db="UniProtKB">
        <authorList>
            <consortium name="RefSeq"/>
        </authorList>
    </citation>
    <scope>IDENTIFICATION</scope>
    <source>
        <strain evidence="7">CBS 342.82</strain>
    </source>
</reference>
<feature type="active site" evidence="3">
    <location>
        <position position="191"/>
    </location>
</feature>
<dbReference type="InterPro" id="IPR013094">
    <property type="entry name" value="AB_hydrolase_3"/>
</dbReference>
<dbReference type="Pfam" id="PF07859">
    <property type="entry name" value="Abhydrolase_3"/>
    <property type="match status" value="1"/>
</dbReference>
<dbReference type="OrthoDB" id="2152029at2759"/>
<evidence type="ECO:0000313" key="6">
    <source>
        <dbReference type="Proteomes" id="UP000504637"/>
    </source>
</evidence>
<dbReference type="InterPro" id="IPR029058">
    <property type="entry name" value="AB_hydrolase_fold"/>
</dbReference>
<keyword evidence="2" id="KW-0378">Hydrolase</keyword>
<dbReference type="PANTHER" id="PTHR48081:SF31">
    <property type="entry name" value="STERYL ACETYL HYDROLASE MUG81-RELATED"/>
    <property type="match status" value="1"/>
</dbReference>
<dbReference type="GeneID" id="54362325"/>
<feature type="domain" description="Alpha/beta hydrolase fold-3" evidence="5">
    <location>
        <begin position="111"/>
        <end position="327"/>
    </location>
</feature>
<dbReference type="Proteomes" id="UP000504637">
    <property type="component" value="Unplaced"/>
</dbReference>
<dbReference type="Gene3D" id="3.40.50.1820">
    <property type="entry name" value="alpha/beta hydrolase"/>
    <property type="match status" value="1"/>
</dbReference>
<evidence type="ECO:0000256" key="2">
    <source>
        <dbReference type="ARBA" id="ARBA00022801"/>
    </source>
</evidence>
<dbReference type="InterPro" id="IPR050300">
    <property type="entry name" value="GDXG_lipolytic_enzyme"/>
</dbReference>
<sequence length="358" mass="39814">MLILPAKISFLEKLHMISVVLGSIGYFIYGLFAIRLQGGGRKGYTLSTASSYYVRNLFARSSLRKLQWFLPSTHQAYNQFASLWRFKPVTHTFPDGSMGHWMGNKAAKQIIVYLHGGGYMVPATLAHMKWVYDAHRELTKAGTDTSAIILSYQLTPHRQYPLQLQQAVNLVKHVIEVEGLTPSQIILAGDSAGGNLTLAVISHLMHPHPDVPELKLAEPFRGILLISPWIAFDYVEPIAKEYRWDMLSAPGLRETSAAFIGPAPPDNYNEPVRAPPSWWEPLRQVTSSVYIYCGGSEMLRPSIEKIAQAMSDSVNLTINIVPGATHVSTIVDCIVPFNKGVDKESIAWLKAQGEKTEV</sequence>
<comment type="similarity">
    <text evidence="1">Belongs to the 'GDXG' lipolytic enzyme family.</text>
</comment>
<dbReference type="PANTHER" id="PTHR48081">
    <property type="entry name" value="AB HYDROLASE SUPERFAMILY PROTEIN C4A8.06C"/>
    <property type="match status" value="1"/>
</dbReference>
<gene>
    <name evidence="7" type="ORF">K489DRAFT_378932</name>
</gene>
<keyword evidence="6" id="KW-1185">Reference proteome</keyword>
<keyword evidence="4" id="KW-1133">Transmembrane helix</keyword>
<evidence type="ECO:0000259" key="5">
    <source>
        <dbReference type="Pfam" id="PF07859"/>
    </source>
</evidence>
<evidence type="ECO:0000256" key="4">
    <source>
        <dbReference type="SAM" id="Phobius"/>
    </source>
</evidence>
<reference evidence="7" key="1">
    <citation type="submission" date="2020-01" db="EMBL/GenBank/DDBJ databases">
        <authorList>
            <consortium name="DOE Joint Genome Institute"/>
            <person name="Haridas S."/>
            <person name="Albert R."/>
            <person name="Binder M."/>
            <person name="Bloem J."/>
            <person name="Labutti K."/>
            <person name="Salamov A."/>
            <person name="Andreopoulos B."/>
            <person name="Baker S.E."/>
            <person name="Barry K."/>
            <person name="Bills G."/>
            <person name="Bluhm B.H."/>
            <person name="Cannon C."/>
            <person name="Castanera R."/>
            <person name="Culley D.E."/>
            <person name="Daum C."/>
            <person name="Ezra D."/>
            <person name="Gonzalez J.B."/>
            <person name="Henrissat B."/>
            <person name="Kuo A."/>
            <person name="Liang C."/>
            <person name="Lipzen A."/>
            <person name="Lutzoni F."/>
            <person name="Magnuson J."/>
            <person name="Mondo S."/>
            <person name="Nolan M."/>
            <person name="Ohm R."/>
            <person name="Pangilinan J."/>
            <person name="Park H.-J."/>
            <person name="Ramirez L."/>
            <person name="Alfaro M."/>
            <person name="Sun H."/>
            <person name="Tritt A."/>
            <person name="Yoshinaga Y."/>
            <person name="Zwiers L.-H."/>
            <person name="Turgeon B.G."/>
            <person name="Goodwin S.B."/>
            <person name="Spatafora J.W."/>
            <person name="Crous P.W."/>
            <person name="Grigoriev I.V."/>
        </authorList>
    </citation>
    <scope>NUCLEOTIDE SEQUENCE</scope>
    <source>
        <strain evidence="7">CBS 342.82</strain>
    </source>
</reference>
<dbReference type="SUPFAM" id="SSF53474">
    <property type="entry name" value="alpha/beta-Hydrolases"/>
    <property type="match status" value="1"/>
</dbReference>
<name>A0A6J3MA47_9PEZI</name>